<keyword evidence="8 10" id="KW-0472">Membrane</keyword>
<keyword evidence="6" id="KW-0029">Amino-acid transport</keyword>
<dbReference type="CDD" id="cd06582">
    <property type="entry name" value="TM_PBP1_LivH_like"/>
    <property type="match status" value="1"/>
</dbReference>
<sequence>MVLFYVQQLINGVSRGAVYALIAVGFALIFSVLKFSNFAHGGLISVAAYAGYYFSTKFDFPPVIAILCTALIGAVMGIILNYIAFYNLQRRNSPNIFYFVSSITCGILFMNILTLMFGTTFYAIKPFFKNNIIKIGNLIILKMDIMILALTFVLLAALMLLINRTKMGLALRMVSIDKDTAMLMGVNSSVVITVTFSIAGALAGISGILLGANFTIDPFLGNMVVKGFIASVIGGLGSLPGAIIGAILLGVMEVIFTVLVGDILSPAIIFVMTLIFLLIRPQGISGHFVTEKA</sequence>
<dbReference type="GO" id="GO:0015192">
    <property type="term" value="F:L-phenylalanine transmembrane transporter activity"/>
    <property type="evidence" value="ECO:0007669"/>
    <property type="project" value="TreeGrafter"/>
</dbReference>
<comment type="subcellular location">
    <subcellularLocation>
        <location evidence="1">Cell membrane</location>
        <topology evidence="1">Multi-pass membrane protein</topology>
    </subcellularLocation>
</comment>
<feature type="transmembrane region" description="Helical" evidence="10">
    <location>
        <begin position="254"/>
        <end position="279"/>
    </location>
</feature>
<evidence type="ECO:0000256" key="7">
    <source>
        <dbReference type="ARBA" id="ARBA00022989"/>
    </source>
</evidence>
<evidence type="ECO:0000256" key="8">
    <source>
        <dbReference type="ARBA" id="ARBA00023136"/>
    </source>
</evidence>
<evidence type="ECO:0000256" key="1">
    <source>
        <dbReference type="ARBA" id="ARBA00004651"/>
    </source>
</evidence>
<dbReference type="EMBL" id="FQZP01000021">
    <property type="protein sequence ID" value="SHJ04742.1"/>
    <property type="molecule type" value="Genomic_DNA"/>
</dbReference>
<dbReference type="GO" id="GO:0005304">
    <property type="term" value="F:L-valine transmembrane transporter activity"/>
    <property type="evidence" value="ECO:0007669"/>
    <property type="project" value="TreeGrafter"/>
</dbReference>
<keyword evidence="2" id="KW-0813">Transport</keyword>
<evidence type="ECO:0000256" key="6">
    <source>
        <dbReference type="ARBA" id="ARBA00022970"/>
    </source>
</evidence>
<keyword evidence="12" id="KW-1185">Reference proteome</keyword>
<dbReference type="InterPro" id="IPR001851">
    <property type="entry name" value="ABC_transp_permease"/>
</dbReference>
<dbReference type="InterPro" id="IPR052157">
    <property type="entry name" value="BCAA_transport_permease"/>
</dbReference>
<feature type="transmembrane region" description="Helical" evidence="10">
    <location>
        <begin position="224"/>
        <end position="248"/>
    </location>
</feature>
<dbReference type="GO" id="GO:0042941">
    <property type="term" value="P:D-alanine transmembrane transport"/>
    <property type="evidence" value="ECO:0007669"/>
    <property type="project" value="TreeGrafter"/>
</dbReference>
<dbReference type="OrthoDB" id="9807115at2"/>
<evidence type="ECO:0000313" key="12">
    <source>
        <dbReference type="Proteomes" id="UP000324781"/>
    </source>
</evidence>
<dbReference type="AlphaFoldDB" id="A0A1M6G4D1"/>
<evidence type="ECO:0000256" key="10">
    <source>
        <dbReference type="SAM" id="Phobius"/>
    </source>
</evidence>
<dbReference type="GO" id="GO:1903806">
    <property type="term" value="P:L-isoleucine import across plasma membrane"/>
    <property type="evidence" value="ECO:0007669"/>
    <property type="project" value="TreeGrafter"/>
</dbReference>
<comment type="similarity">
    <text evidence="9">Belongs to the binding-protein-dependent transport system permease family. LivHM subfamily.</text>
</comment>
<keyword evidence="5 10" id="KW-0812">Transmembrane</keyword>
<evidence type="ECO:0000256" key="2">
    <source>
        <dbReference type="ARBA" id="ARBA00022448"/>
    </source>
</evidence>
<dbReference type="GO" id="GO:0005886">
    <property type="term" value="C:plasma membrane"/>
    <property type="evidence" value="ECO:0007669"/>
    <property type="project" value="UniProtKB-SubCell"/>
</dbReference>
<keyword evidence="4" id="KW-0997">Cell inner membrane</keyword>
<dbReference type="RefSeq" id="WP_149678655.1">
    <property type="nucleotide sequence ID" value="NZ_DAONMB010000007.1"/>
</dbReference>
<gene>
    <name evidence="11" type="ORF">SAMN05444373_102115</name>
</gene>
<dbReference type="Proteomes" id="UP000324781">
    <property type="component" value="Unassembled WGS sequence"/>
</dbReference>
<feature type="transmembrane region" description="Helical" evidence="10">
    <location>
        <begin position="96"/>
        <end position="124"/>
    </location>
</feature>
<accession>A0A1M6G4D1</accession>
<dbReference type="Pfam" id="PF02653">
    <property type="entry name" value="BPD_transp_2"/>
    <property type="match status" value="1"/>
</dbReference>
<evidence type="ECO:0000256" key="3">
    <source>
        <dbReference type="ARBA" id="ARBA00022475"/>
    </source>
</evidence>
<dbReference type="PANTHER" id="PTHR11795">
    <property type="entry name" value="BRANCHED-CHAIN AMINO ACID TRANSPORT SYSTEM PERMEASE PROTEIN LIVH"/>
    <property type="match status" value="1"/>
</dbReference>
<evidence type="ECO:0000313" key="11">
    <source>
        <dbReference type="EMBL" id="SHJ04742.1"/>
    </source>
</evidence>
<evidence type="ECO:0000256" key="4">
    <source>
        <dbReference type="ARBA" id="ARBA00022519"/>
    </source>
</evidence>
<feature type="transmembrane region" description="Helical" evidence="10">
    <location>
        <begin position="12"/>
        <end position="32"/>
    </location>
</feature>
<dbReference type="GO" id="GO:0015808">
    <property type="term" value="P:L-alanine transport"/>
    <property type="evidence" value="ECO:0007669"/>
    <property type="project" value="TreeGrafter"/>
</dbReference>
<keyword evidence="7 10" id="KW-1133">Transmembrane helix</keyword>
<protein>
    <submittedName>
        <fullName evidence="11">Amino acid/amide ABC transporter membrane protein 1, HAAT family</fullName>
    </submittedName>
</protein>
<feature type="transmembrane region" description="Helical" evidence="10">
    <location>
        <begin position="62"/>
        <end position="84"/>
    </location>
</feature>
<name>A0A1M6G4D1_9FIRM</name>
<dbReference type="GO" id="GO:0015190">
    <property type="term" value="F:L-leucine transmembrane transporter activity"/>
    <property type="evidence" value="ECO:0007669"/>
    <property type="project" value="TreeGrafter"/>
</dbReference>
<feature type="transmembrane region" description="Helical" evidence="10">
    <location>
        <begin position="145"/>
        <end position="162"/>
    </location>
</feature>
<dbReference type="PANTHER" id="PTHR11795:SF371">
    <property type="entry name" value="HIGH-AFFINITY BRANCHED-CHAIN AMINO ACID TRANSPORT SYSTEM PERMEASE PROTEIN LIVH"/>
    <property type="match status" value="1"/>
</dbReference>
<organism evidence="11 12">
    <name type="scientific">Thermoclostridium caenicola</name>
    <dbReference type="NCBI Taxonomy" id="659425"/>
    <lineage>
        <taxon>Bacteria</taxon>
        <taxon>Bacillati</taxon>
        <taxon>Bacillota</taxon>
        <taxon>Clostridia</taxon>
        <taxon>Eubacteriales</taxon>
        <taxon>Oscillospiraceae</taxon>
        <taxon>Thermoclostridium</taxon>
    </lineage>
</organism>
<proteinExistence type="inferred from homology"/>
<feature type="transmembrane region" description="Helical" evidence="10">
    <location>
        <begin position="182"/>
        <end position="212"/>
    </location>
</feature>
<evidence type="ECO:0000256" key="9">
    <source>
        <dbReference type="ARBA" id="ARBA00037998"/>
    </source>
</evidence>
<reference evidence="11 12" key="1">
    <citation type="submission" date="2016-11" db="EMBL/GenBank/DDBJ databases">
        <authorList>
            <person name="Varghese N."/>
            <person name="Submissions S."/>
        </authorList>
    </citation>
    <scope>NUCLEOTIDE SEQUENCE [LARGE SCALE GENOMIC DNA]</scope>
    <source>
        <strain evidence="11 12">DSM 19027</strain>
    </source>
</reference>
<evidence type="ECO:0000256" key="5">
    <source>
        <dbReference type="ARBA" id="ARBA00022692"/>
    </source>
</evidence>
<keyword evidence="3" id="KW-1003">Cell membrane</keyword>
<dbReference type="GO" id="GO:0015188">
    <property type="term" value="F:L-isoleucine transmembrane transporter activity"/>
    <property type="evidence" value="ECO:0007669"/>
    <property type="project" value="TreeGrafter"/>
</dbReference>